<feature type="repeat" description="TPR" evidence="3">
    <location>
        <begin position="322"/>
        <end position="355"/>
    </location>
</feature>
<comment type="caution">
    <text evidence="5">The sequence shown here is derived from an EMBL/GenBank/DDBJ whole genome shotgun (WGS) entry which is preliminary data.</text>
</comment>
<dbReference type="SUPFAM" id="SSF48452">
    <property type="entry name" value="TPR-like"/>
    <property type="match status" value="2"/>
</dbReference>
<reference evidence="5 6" key="1">
    <citation type="submission" date="2019-05" db="EMBL/GenBank/DDBJ databases">
        <title>Polaribacter aestuariivivens sp. nov., isolated from a tidal flat.</title>
        <authorList>
            <person name="Yoon J.-H."/>
        </authorList>
    </citation>
    <scope>NUCLEOTIDE SEQUENCE [LARGE SCALE GENOMIC DNA]</scope>
    <source>
        <strain evidence="5 6">DBTF-3</strain>
    </source>
</reference>
<keyword evidence="1" id="KW-0677">Repeat</keyword>
<evidence type="ECO:0000256" key="3">
    <source>
        <dbReference type="PROSITE-ProRule" id="PRU00339"/>
    </source>
</evidence>
<dbReference type="SMART" id="SM00028">
    <property type="entry name" value="TPR"/>
    <property type="match status" value="7"/>
</dbReference>
<feature type="repeat" description="TPR" evidence="3">
    <location>
        <begin position="253"/>
        <end position="286"/>
    </location>
</feature>
<dbReference type="EMBL" id="VANR01000001">
    <property type="protein sequence ID" value="TMM32185.1"/>
    <property type="molecule type" value="Genomic_DNA"/>
</dbReference>
<evidence type="ECO:0000313" key="6">
    <source>
        <dbReference type="Proteomes" id="UP000307140"/>
    </source>
</evidence>
<dbReference type="InterPro" id="IPR019734">
    <property type="entry name" value="TPR_rpt"/>
</dbReference>
<dbReference type="PANTHER" id="PTHR44186">
    <property type="match status" value="1"/>
</dbReference>
<dbReference type="Proteomes" id="UP000307140">
    <property type="component" value="Unassembled WGS sequence"/>
</dbReference>
<accession>A0A5S3NAE5</accession>
<dbReference type="RefSeq" id="WP_138534397.1">
    <property type="nucleotide sequence ID" value="NZ_VANR01000001.1"/>
</dbReference>
<sequence>MKKKVLILLLFTILKVEAQSSTFSVVDSLFEKGRYKLALKKLKQIQLPSFLTNYKTAIIYESIDNYQQTAYFLEKALQFQDDEKAKIKLARAYQRLQQTHKAIKIYEEVVAKDPLNLVLKYQLGKLYLAKGNHKKAIPLFKKLIEQDVSNANYSYQLALAYAQKNDRDRMINSFIDTFKKDTTHLKAIAYLASSFHKLKDVDSTQLFVEKGLLLNKNHINLNKLKINQLYREEKYLESIPLLLNLDTIDKKDTYSISMLGRTYYNLDSLEQSKKYFKKLTRVDPENFKAFTHLGHIALKEKDYRTAWFSYQVATTRGKEKRDEEYYGLATMYYETNKPKQALVNFEKAYKENYKNYKALYQLATISDDYYKDKQIAYKYYKKYIETFEDKDQDMTNFIKKRIALIKEDYFMRGEKLDR</sequence>
<evidence type="ECO:0000256" key="1">
    <source>
        <dbReference type="ARBA" id="ARBA00022737"/>
    </source>
</evidence>
<gene>
    <name evidence="5" type="ORF">FDT66_01600</name>
</gene>
<dbReference type="Pfam" id="PF14559">
    <property type="entry name" value="TPR_19"/>
    <property type="match status" value="1"/>
</dbReference>
<name>A0A5S3NAE5_9FLAO</name>
<dbReference type="Gene3D" id="1.25.40.10">
    <property type="entry name" value="Tetratricopeptide repeat domain"/>
    <property type="match status" value="3"/>
</dbReference>
<protein>
    <submittedName>
        <fullName evidence="5">Tetratricopeptide repeat protein</fullName>
    </submittedName>
</protein>
<feature type="signal peptide" evidence="4">
    <location>
        <begin position="1"/>
        <end position="18"/>
    </location>
</feature>
<keyword evidence="2 3" id="KW-0802">TPR repeat</keyword>
<proteinExistence type="predicted"/>
<dbReference type="Pfam" id="PF13181">
    <property type="entry name" value="TPR_8"/>
    <property type="match status" value="1"/>
</dbReference>
<evidence type="ECO:0000256" key="4">
    <source>
        <dbReference type="SAM" id="SignalP"/>
    </source>
</evidence>
<feature type="repeat" description="TPR" evidence="3">
    <location>
        <begin position="117"/>
        <end position="150"/>
    </location>
</feature>
<dbReference type="PROSITE" id="PS50005">
    <property type="entry name" value="TPR"/>
    <property type="match status" value="4"/>
</dbReference>
<feature type="chain" id="PRO_5024278988" evidence="4">
    <location>
        <begin position="19"/>
        <end position="418"/>
    </location>
</feature>
<dbReference type="AlphaFoldDB" id="A0A5S3NAE5"/>
<keyword evidence="6" id="KW-1185">Reference proteome</keyword>
<dbReference type="PANTHER" id="PTHR44186:SF1">
    <property type="entry name" value="BARDET-BIEDL SYNDROME 4 PROTEIN"/>
    <property type="match status" value="1"/>
</dbReference>
<keyword evidence="4" id="KW-0732">Signal</keyword>
<dbReference type="InterPro" id="IPR011990">
    <property type="entry name" value="TPR-like_helical_dom_sf"/>
</dbReference>
<evidence type="ECO:0000256" key="2">
    <source>
        <dbReference type="ARBA" id="ARBA00022803"/>
    </source>
</evidence>
<feature type="repeat" description="TPR" evidence="3">
    <location>
        <begin position="83"/>
        <end position="116"/>
    </location>
</feature>
<dbReference type="OrthoDB" id="9810596at2"/>
<organism evidence="5 6">
    <name type="scientific">Polaribacter aestuariivivens</name>
    <dbReference type="NCBI Taxonomy" id="2304626"/>
    <lineage>
        <taxon>Bacteria</taxon>
        <taxon>Pseudomonadati</taxon>
        <taxon>Bacteroidota</taxon>
        <taxon>Flavobacteriia</taxon>
        <taxon>Flavobacteriales</taxon>
        <taxon>Flavobacteriaceae</taxon>
    </lineage>
</organism>
<evidence type="ECO:0000313" key="5">
    <source>
        <dbReference type="EMBL" id="TMM32185.1"/>
    </source>
</evidence>